<organism evidence="1 2">
    <name type="scientific">Acaulospora colombiana</name>
    <dbReference type="NCBI Taxonomy" id="27376"/>
    <lineage>
        <taxon>Eukaryota</taxon>
        <taxon>Fungi</taxon>
        <taxon>Fungi incertae sedis</taxon>
        <taxon>Mucoromycota</taxon>
        <taxon>Glomeromycotina</taxon>
        <taxon>Glomeromycetes</taxon>
        <taxon>Diversisporales</taxon>
        <taxon>Acaulosporaceae</taxon>
        <taxon>Acaulospora</taxon>
    </lineage>
</organism>
<reference evidence="1" key="1">
    <citation type="submission" date="2021-06" db="EMBL/GenBank/DDBJ databases">
        <authorList>
            <person name="Kallberg Y."/>
            <person name="Tangrot J."/>
            <person name="Rosling A."/>
        </authorList>
    </citation>
    <scope>NUCLEOTIDE SEQUENCE</scope>
    <source>
        <strain evidence="1">CL356</strain>
    </source>
</reference>
<keyword evidence="2" id="KW-1185">Reference proteome</keyword>
<sequence length="73" mass="8571">MNDKRRLEYIISFRKERLSEILEELSEEEVVADNRSVKSGYSEYSASSDETSDDVCPKYDPSLLRRCPSYQKE</sequence>
<name>A0ACA9QH93_9GLOM</name>
<comment type="caution">
    <text evidence="1">The sequence shown here is derived from an EMBL/GenBank/DDBJ whole genome shotgun (WGS) entry which is preliminary data.</text>
</comment>
<dbReference type="Proteomes" id="UP000789525">
    <property type="component" value="Unassembled WGS sequence"/>
</dbReference>
<gene>
    <name evidence="1" type="ORF">ACOLOM_LOCUS12547</name>
</gene>
<accession>A0ACA9QH93</accession>
<dbReference type="EMBL" id="CAJVPT010051534">
    <property type="protein sequence ID" value="CAG8747998.1"/>
    <property type="molecule type" value="Genomic_DNA"/>
</dbReference>
<protein>
    <submittedName>
        <fullName evidence="1">17089_t:CDS:1</fullName>
    </submittedName>
</protein>
<proteinExistence type="predicted"/>
<evidence type="ECO:0000313" key="2">
    <source>
        <dbReference type="Proteomes" id="UP000789525"/>
    </source>
</evidence>
<feature type="non-terminal residue" evidence="1">
    <location>
        <position position="73"/>
    </location>
</feature>
<evidence type="ECO:0000313" key="1">
    <source>
        <dbReference type="EMBL" id="CAG8747998.1"/>
    </source>
</evidence>